<evidence type="ECO:0000313" key="6">
    <source>
        <dbReference type="EMBL" id="MFC7705531.1"/>
    </source>
</evidence>
<keyword evidence="7" id="KW-1185">Reference proteome</keyword>
<dbReference type="Pfam" id="PF01614">
    <property type="entry name" value="IclR_C"/>
    <property type="match status" value="1"/>
</dbReference>
<dbReference type="InterPro" id="IPR050707">
    <property type="entry name" value="HTH_MetabolicPath_Reg"/>
</dbReference>
<keyword evidence="3" id="KW-0804">Transcription</keyword>
<dbReference type="InterPro" id="IPR036388">
    <property type="entry name" value="WH-like_DNA-bd_sf"/>
</dbReference>
<dbReference type="PROSITE" id="PS51077">
    <property type="entry name" value="HTH_ICLR"/>
    <property type="match status" value="1"/>
</dbReference>
<dbReference type="InterPro" id="IPR029016">
    <property type="entry name" value="GAF-like_dom_sf"/>
</dbReference>
<dbReference type="RefSeq" id="WP_377405706.1">
    <property type="nucleotide sequence ID" value="NZ_JBHTFQ010000008.1"/>
</dbReference>
<gene>
    <name evidence="6" type="ORF">ACFQXB_15170</name>
</gene>
<dbReference type="Gene3D" id="3.30.450.40">
    <property type="match status" value="1"/>
</dbReference>
<accession>A0ABW2ULD5</accession>
<feature type="domain" description="HTH iclR-type" evidence="4">
    <location>
        <begin position="1"/>
        <end position="63"/>
    </location>
</feature>
<evidence type="ECO:0000313" key="7">
    <source>
        <dbReference type="Proteomes" id="UP001596516"/>
    </source>
</evidence>
<dbReference type="PROSITE" id="PS51078">
    <property type="entry name" value="ICLR_ED"/>
    <property type="match status" value="1"/>
</dbReference>
<evidence type="ECO:0000259" key="5">
    <source>
        <dbReference type="PROSITE" id="PS51078"/>
    </source>
</evidence>
<dbReference type="PANTHER" id="PTHR30136">
    <property type="entry name" value="HELIX-TURN-HELIX TRANSCRIPTIONAL REGULATOR, ICLR FAMILY"/>
    <property type="match status" value="1"/>
</dbReference>
<dbReference type="Pfam" id="PF09339">
    <property type="entry name" value="HTH_IclR"/>
    <property type="match status" value="1"/>
</dbReference>
<keyword evidence="1" id="KW-0805">Transcription regulation</keyword>
<comment type="caution">
    <text evidence="6">The sequence shown here is derived from an EMBL/GenBank/DDBJ whole genome shotgun (WGS) entry which is preliminary data.</text>
</comment>
<reference evidence="7" key="1">
    <citation type="journal article" date="2019" name="Int. J. Syst. Evol. Microbiol.">
        <title>The Global Catalogue of Microorganisms (GCM) 10K type strain sequencing project: providing services to taxonomists for standard genome sequencing and annotation.</title>
        <authorList>
            <consortium name="The Broad Institute Genomics Platform"/>
            <consortium name="The Broad Institute Genome Sequencing Center for Infectious Disease"/>
            <person name="Wu L."/>
            <person name="Ma J."/>
        </authorList>
    </citation>
    <scope>NUCLEOTIDE SEQUENCE [LARGE SCALE GENOMIC DNA]</scope>
    <source>
        <strain evidence="7">CGMCC 1.12750</strain>
    </source>
</reference>
<dbReference type="SMART" id="SM00346">
    <property type="entry name" value="HTH_ICLR"/>
    <property type="match status" value="1"/>
</dbReference>
<feature type="domain" description="IclR-ED" evidence="5">
    <location>
        <begin position="64"/>
        <end position="249"/>
    </location>
</feature>
<dbReference type="Gene3D" id="1.10.10.10">
    <property type="entry name" value="Winged helix-like DNA-binding domain superfamily/Winged helix DNA-binding domain"/>
    <property type="match status" value="1"/>
</dbReference>
<evidence type="ECO:0000256" key="2">
    <source>
        <dbReference type="ARBA" id="ARBA00023125"/>
    </source>
</evidence>
<sequence length="259" mass="27491">MRGVARIAAILRCFSMTRPMLSLSEVARATGLDKNTARRLLLALSVSGLVRRDESDGTWGLDTGVLKLQPAVLGPRDLRETAAPFLQGLTERTRMTSFFWIADPEGALCIERVRANGVFLDVPWSMPGTVVPLNMAGGPRVILAYMSDQARADWLARPQPHHTQFTETDPEALIQSAARIRAQGYELAADDYYVGMTGLGVPILDRSGAFVGAISVTSGSGAFTEPGRAAAVLAAARETAAAIGIRLGFDAGVSAGYAG</sequence>
<proteinExistence type="predicted"/>
<organism evidence="6 7">
    <name type="scientific">Plastorhodobacter daqingensis</name>
    <dbReference type="NCBI Taxonomy" id="1387281"/>
    <lineage>
        <taxon>Bacteria</taxon>
        <taxon>Pseudomonadati</taxon>
        <taxon>Pseudomonadota</taxon>
        <taxon>Alphaproteobacteria</taxon>
        <taxon>Rhodobacterales</taxon>
        <taxon>Paracoccaceae</taxon>
        <taxon>Plastorhodobacter</taxon>
    </lineage>
</organism>
<evidence type="ECO:0000259" key="4">
    <source>
        <dbReference type="PROSITE" id="PS51077"/>
    </source>
</evidence>
<dbReference type="Proteomes" id="UP001596516">
    <property type="component" value="Unassembled WGS sequence"/>
</dbReference>
<dbReference type="InterPro" id="IPR014757">
    <property type="entry name" value="Tscrpt_reg_IclR_C"/>
</dbReference>
<keyword evidence="2" id="KW-0238">DNA-binding</keyword>
<dbReference type="EMBL" id="JBHTFQ010000008">
    <property type="protein sequence ID" value="MFC7705531.1"/>
    <property type="molecule type" value="Genomic_DNA"/>
</dbReference>
<dbReference type="InterPro" id="IPR005471">
    <property type="entry name" value="Tscrpt_reg_IclR_N"/>
</dbReference>
<name>A0ABW2ULD5_9RHOB</name>
<evidence type="ECO:0000256" key="1">
    <source>
        <dbReference type="ARBA" id="ARBA00023015"/>
    </source>
</evidence>
<dbReference type="SUPFAM" id="SSF55781">
    <property type="entry name" value="GAF domain-like"/>
    <property type="match status" value="1"/>
</dbReference>
<evidence type="ECO:0000256" key="3">
    <source>
        <dbReference type="ARBA" id="ARBA00023163"/>
    </source>
</evidence>
<dbReference type="SUPFAM" id="SSF46785">
    <property type="entry name" value="Winged helix' DNA-binding domain"/>
    <property type="match status" value="1"/>
</dbReference>
<dbReference type="PANTHER" id="PTHR30136:SF34">
    <property type="entry name" value="TRANSCRIPTIONAL REGULATOR"/>
    <property type="match status" value="1"/>
</dbReference>
<dbReference type="InterPro" id="IPR036390">
    <property type="entry name" value="WH_DNA-bd_sf"/>
</dbReference>
<protein>
    <submittedName>
        <fullName evidence="6">IclR family transcriptional regulator</fullName>
    </submittedName>
</protein>